<protein>
    <submittedName>
        <fullName evidence="3">Choice-of-anchor A family protein</fullName>
    </submittedName>
</protein>
<accession>A0AA41YH76</accession>
<feature type="signal peptide" evidence="1">
    <location>
        <begin position="1"/>
        <end position="39"/>
    </location>
</feature>
<dbReference type="AlphaFoldDB" id="A0AA41YH76"/>
<gene>
    <name evidence="3" type="ORF">OL599_01075</name>
</gene>
<dbReference type="Pfam" id="PF20597">
    <property type="entry name" value="pAdhesive_15"/>
    <property type="match status" value="1"/>
</dbReference>
<proteinExistence type="predicted"/>
<dbReference type="RefSeq" id="WP_264711736.1">
    <property type="nucleotide sequence ID" value="NZ_JAPDNT010000001.1"/>
</dbReference>
<dbReference type="Proteomes" id="UP001165679">
    <property type="component" value="Unassembled WGS sequence"/>
</dbReference>
<dbReference type="NCBIfam" id="TIGR04215">
    <property type="entry name" value="choice_anch_A"/>
    <property type="match status" value="1"/>
</dbReference>
<feature type="domain" description="Choice-of-anchor A" evidence="2">
    <location>
        <begin position="45"/>
        <end position="292"/>
    </location>
</feature>
<reference evidence="3" key="2">
    <citation type="submission" date="2022-10" db="EMBL/GenBank/DDBJ databases">
        <authorList>
            <person name="Trinh H.N."/>
        </authorList>
    </citation>
    <scope>NUCLEOTIDE SEQUENCE</scope>
    <source>
        <strain evidence="3">RN2-1</strain>
    </source>
</reference>
<keyword evidence="1" id="KW-0732">Signal</keyword>
<reference evidence="3" key="1">
    <citation type="submission" date="2022-09" db="EMBL/GenBank/DDBJ databases">
        <title>Rhodovastum sp. nov. RN2-1 isolated from soil in Seongnam, South Korea.</title>
        <authorList>
            <person name="Le N.T."/>
        </authorList>
    </citation>
    <scope>NUCLEOTIDE SEQUENCE</scope>
    <source>
        <strain evidence="3">RN2-1</strain>
    </source>
</reference>
<keyword evidence="4" id="KW-1185">Reference proteome</keyword>
<dbReference type="EMBL" id="JAPDNT010000001">
    <property type="protein sequence ID" value="MCW3473159.1"/>
    <property type="molecule type" value="Genomic_DNA"/>
</dbReference>
<evidence type="ECO:0000313" key="3">
    <source>
        <dbReference type="EMBL" id="MCW3473159.1"/>
    </source>
</evidence>
<organism evidence="3 4">
    <name type="scientific">Limobrevibacterium gyesilva</name>
    <dbReference type="NCBI Taxonomy" id="2991712"/>
    <lineage>
        <taxon>Bacteria</taxon>
        <taxon>Pseudomonadati</taxon>
        <taxon>Pseudomonadota</taxon>
        <taxon>Alphaproteobacteria</taxon>
        <taxon>Acetobacterales</taxon>
        <taxon>Acetobacteraceae</taxon>
        <taxon>Limobrevibacterium</taxon>
    </lineage>
</organism>
<feature type="chain" id="PRO_5041287779" evidence="1">
    <location>
        <begin position="40"/>
        <end position="308"/>
    </location>
</feature>
<dbReference type="InterPro" id="IPR026588">
    <property type="entry name" value="Choice_anch_A"/>
</dbReference>
<evidence type="ECO:0000313" key="4">
    <source>
        <dbReference type="Proteomes" id="UP001165679"/>
    </source>
</evidence>
<evidence type="ECO:0000256" key="1">
    <source>
        <dbReference type="SAM" id="SignalP"/>
    </source>
</evidence>
<evidence type="ECO:0000259" key="2">
    <source>
        <dbReference type="Pfam" id="PF20597"/>
    </source>
</evidence>
<comment type="caution">
    <text evidence="3">The sequence shown here is derived from an EMBL/GenBank/DDBJ whole genome shotgun (WGS) entry which is preliminary data.</text>
</comment>
<name>A0AA41YH76_9PROT</name>
<sequence length="308" mass="30684">MRARLPAPDRPNRSPRHMALRGLAVAGICLGVSTQTALANPTNGDLLTGFNLITNGNFTTTSESEGPLLIGGNMSGSGTVMNKGLPQPSSLSGYGSINVYGNTSGASYNANNLTVDVRTGNQGAGFSGAASVNYGYAFPYAFSSICAQVTQLSSGLASLATTAGSSLSGGTFTAGSATVNGVSNVAVLNITGSQLLSVGSAPTVNLGSAQLLIINVDTAGIGGSYTAGSGTNFNGQGYAGSVLWNFYNAASLSFGVEFGGSVIAPNANVSNNAPIDGTLFANSFTGNGELHYRPLGATGRSAPPAQAS</sequence>